<evidence type="ECO:0000313" key="3">
    <source>
        <dbReference type="EMBL" id="PRY40303.1"/>
    </source>
</evidence>
<dbReference type="Gene3D" id="2.40.128.110">
    <property type="entry name" value="Lipid/polyisoprenoid-binding, YceI-like"/>
    <property type="match status" value="1"/>
</dbReference>
<protein>
    <submittedName>
        <fullName evidence="3">Polyisoprenoid-binding protein YceI</fullName>
    </submittedName>
</protein>
<feature type="domain" description="Lipid/polyisoprenoid-binding YceI-like" evidence="2">
    <location>
        <begin position="14"/>
        <end position="181"/>
    </location>
</feature>
<comment type="similarity">
    <text evidence="1">Belongs to the UPF0312 family.</text>
</comment>
<dbReference type="PANTHER" id="PTHR34406:SF1">
    <property type="entry name" value="PROTEIN YCEI"/>
    <property type="match status" value="1"/>
</dbReference>
<dbReference type="SMART" id="SM00867">
    <property type="entry name" value="YceI"/>
    <property type="match status" value="1"/>
</dbReference>
<dbReference type="RefSeq" id="WP_106188885.1">
    <property type="nucleotide sequence ID" value="NZ_PVTF01000006.1"/>
</dbReference>
<dbReference type="SUPFAM" id="SSF101874">
    <property type="entry name" value="YceI-like"/>
    <property type="match status" value="1"/>
</dbReference>
<dbReference type="AlphaFoldDB" id="A0A2T0T3U9"/>
<accession>A0A2T0T3U9</accession>
<organism evidence="3 4">
    <name type="scientific">Umezawaea tangerina</name>
    <dbReference type="NCBI Taxonomy" id="84725"/>
    <lineage>
        <taxon>Bacteria</taxon>
        <taxon>Bacillati</taxon>
        <taxon>Actinomycetota</taxon>
        <taxon>Actinomycetes</taxon>
        <taxon>Pseudonocardiales</taxon>
        <taxon>Pseudonocardiaceae</taxon>
        <taxon>Umezawaea</taxon>
    </lineage>
</organism>
<dbReference type="InterPro" id="IPR007372">
    <property type="entry name" value="Lipid/polyisoprenoid-bd_YceI"/>
</dbReference>
<sequence>MTTAIQIPGYIAGTWVIDAAHSDVSFSVRHLMVSKVRGSFRTFEGTLVTAENPLESSVTATIDLASIDTNNADRDGHIRSADFFEVEKYPTMKYTSTGVRVDGDDFIVDGELDLHGVTKSVPLKLELNGFGPDPYGGKRAGFSATTEISRNDFGIDIHMPLDGGGVVIGDKISITLEIEAVLQG</sequence>
<dbReference type="EMBL" id="PVTF01000006">
    <property type="protein sequence ID" value="PRY40303.1"/>
    <property type="molecule type" value="Genomic_DNA"/>
</dbReference>
<proteinExistence type="inferred from homology"/>
<reference evidence="3 4" key="1">
    <citation type="submission" date="2018-03" db="EMBL/GenBank/DDBJ databases">
        <title>Genomic Encyclopedia of Archaeal and Bacterial Type Strains, Phase II (KMG-II): from individual species to whole genera.</title>
        <authorList>
            <person name="Goeker M."/>
        </authorList>
    </citation>
    <scope>NUCLEOTIDE SEQUENCE [LARGE SCALE GENOMIC DNA]</scope>
    <source>
        <strain evidence="3 4">DSM 44720</strain>
    </source>
</reference>
<evidence type="ECO:0000259" key="2">
    <source>
        <dbReference type="SMART" id="SM00867"/>
    </source>
</evidence>
<dbReference type="InterPro" id="IPR036761">
    <property type="entry name" value="TTHA0802/YceI-like_sf"/>
</dbReference>
<keyword evidence="4" id="KW-1185">Reference proteome</keyword>
<dbReference type="Pfam" id="PF04264">
    <property type="entry name" value="YceI"/>
    <property type="match status" value="1"/>
</dbReference>
<comment type="caution">
    <text evidence="3">The sequence shown here is derived from an EMBL/GenBank/DDBJ whole genome shotgun (WGS) entry which is preliminary data.</text>
</comment>
<dbReference type="PANTHER" id="PTHR34406">
    <property type="entry name" value="PROTEIN YCEI"/>
    <property type="match status" value="1"/>
</dbReference>
<gene>
    <name evidence="3" type="ORF">CLV43_10637</name>
</gene>
<dbReference type="OrthoDB" id="9811006at2"/>
<evidence type="ECO:0000313" key="4">
    <source>
        <dbReference type="Proteomes" id="UP000239494"/>
    </source>
</evidence>
<name>A0A2T0T3U9_9PSEU</name>
<evidence type="ECO:0000256" key="1">
    <source>
        <dbReference type="ARBA" id="ARBA00008812"/>
    </source>
</evidence>
<dbReference type="Proteomes" id="UP000239494">
    <property type="component" value="Unassembled WGS sequence"/>
</dbReference>